<dbReference type="GeneID" id="20673987"/>
<evidence type="ECO:0000313" key="3">
    <source>
        <dbReference type="Proteomes" id="UP000030671"/>
    </source>
</evidence>
<dbReference type="RefSeq" id="XP_009542085.1">
    <property type="nucleotide sequence ID" value="XM_009543790.1"/>
</dbReference>
<keyword evidence="3" id="KW-1185">Reference proteome</keyword>
<gene>
    <name evidence="2" type="ORF">HETIRDRAFT_424604</name>
</gene>
<name>W4KH97_HETIT</name>
<feature type="region of interest" description="Disordered" evidence="1">
    <location>
        <begin position="67"/>
        <end position="90"/>
    </location>
</feature>
<reference evidence="2 3" key="1">
    <citation type="journal article" date="2012" name="New Phytol.">
        <title>Insight into trade-off between wood decay and parasitism from the genome of a fungal forest pathogen.</title>
        <authorList>
            <person name="Olson A."/>
            <person name="Aerts A."/>
            <person name="Asiegbu F."/>
            <person name="Belbahri L."/>
            <person name="Bouzid O."/>
            <person name="Broberg A."/>
            <person name="Canback B."/>
            <person name="Coutinho P.M."/>
            <person name="Cullen D."/>
            <person name="Dalman K."/>
            <person name="Deflorio G."/>
            <person name="van Diepen L.T."/>
            <person name="Dunand C."/>
            <person name="Duplessis S."/>
            <person name="Durling M."/>
            <person name="Gonthier P."/>
            <person name="Grimwood J."/>
            <person name="Fossdal C.G."/>
            <person name="Hansson D."/>
            <person name="Henrissat B."/>
            <person name="Hietala A."/>
            <person name="Himmelstrand K."/>
            <person name="Hoffmeister D."/>
            <person name="Hogberg N."/>
            <person name="James T.Y."/>
            <person name="Karlsson M."/>
            <person name="Kohler A."/>
            <person name="Kues U."/>
            <person name="Lee Y.H."/>
            <person name="Lin Y.C."/>
            <person name="Lind M."/>
            <person name="Lindquist E."/>
            <person name="Lombard V."/>
            <person name="Lucas S."/>
            <person name="Lunden K."/>
            <person name="Morin E."/>
            <person name="Murat C."/>
            <person name="Park J."/>
            <person name="Raffaello T."/>
            <person name="Rouze P."/>
            <person name="Salamov A."/>
            <person name="Schmutz J."/>
            <person name="Solheim H."/>
            <person name="Stahlberg J."/>
            <person name="Velez H."/>
            <person name="de Vries R.P."/>
            <person name="Wiebenga A."/>
            <person name="Woodward S."/>
            <person name="Yakovlev I."/>
            <person name="Garbelotto M."/>
            <person name="Martin F."/>
            <person name="Grigoriev I.V."/>
            <person name="Stenlid J."/>
        </authorList>
    </citation>
    <scope>NUCLEOTIDE SEQUENCE [LARGE SCALE GENOMIC DNA]</scope>
    <source>
        <strain evidence="2 3">TC 32-1</strain>
    </source>
</reference>
<dbReference type="Proteomes" id="UP000030671">
    <property type="component" value="Unassembled WGS sequence"/>
</dbReference>
<feature type="compositionally biased region" description="Acidic residues" evidence="1">
    <location>
        <begin position="252"/>
        <end position="261"/>
    </location>
</feature>
<organism evidence="2 3">
    <name type="scientific">Heterobasidion irregulare (strain TC 32-1)</name>
    <dbReference type="NCBI Taxonomy" id="747525"/>
    <lineage>
        <taxon>Eukaryota</taxon>
        <taxon>Fungi</taxon>
        <taxon>Dikarya</taxon>
        <taxon>Basidiomycota</taxon>
        <taxon>Agaricomycotina</taxon>
        <taxon>Agaricomycetes</taxon>
        <taxon>Russulales</taxon>
        <taxon>Bondarzewiaceae</taxon>
        <taxon>Heterobasidion</taxon>
        <taxon>Heterobasidion annosum species complex</taxon>
    </lineage>
</organism>
<feature type="region of interest" description="Disordered" evidence="1">
    <location>
        <begin position="230"/>
        <end position="276"/>
    </location>
</feature>
<dbReference type="InParanoid" id="W4KH97"/>
<protein>
    <submittedName>
        <fullName evidence="2">Uncharacterized protein</fullName>
    </submittedName>
</protein>
<dbReference type="EMBL" id="KI925455">
    <property type="protein sequence ID" value="ETW85212.1"/>
    <property type="molecule type" value="Genomic_DNA"/>
</dbReference>
<evidence type="ECO:0000313" key="2">
    <source>
        <dbReference type="EMBL" id="ETW85212.1"/>
    </source>
</evidence>
<dbReference type="KEGG" id="hir:HETIRDRAFT_424604"/>
<feature type="region of interest" description="Disordered" evidence="1">
    <location>
        <begin position="164"/>
        <end position="200"/>
    </location>
</feature>
<feature type="compositionally biased region" description="Basic and acidic residues" evidence="1">
    <location>
        <begin position="262"/>
        <end position="271"/>
    </location>
</feature>
<dbReference type="HOGENOM" id="CLU_518803_0_0_1"/>
<feature type="compositionally biased region" description="Polar residues" evidence="1">
    <location>
        <begin position="71"/>
        <end position="90"/>
    </location>
</feature>
<dbReference type="AlphaFoldDB" id="W4KH97"/>
<sequence>MVLTTRPTNASRHPGAIILVNTRKRRSKAEMAKEKQVADAAAAASAEEKSNVISKIAMLEKRLNNEERVKQQQVARPQGRLANSNPSWPANQSAIVQTHRDDQAIDENNQQSDKDMVLITHKHVKAPTKISRADIQAATDRPLVALANPSTKLRSNADKNIVSTGKRGASAVSTRDNERVVKKAKPAHPSGLKGSWCDQSKVGLTRPKTADTTKKPPTMVLRSTNDIQMTRNDLPSEQLNEGAPEYAPGGFAEDEEDEDEERAVVRKEAKRTTSSTIVKIEPNRTSKPKYPQGGQPRMVKKEKAKIEDLPAGSYGRWLTKFIPSCDGFQLAGQMQKVWDEVYPDIPHTIEARGDTFHLAQQKVYEWRSFFGSIAIDVVTGYFNRENLHTSEARKQVRGIYSGSFGEIPNSARQVPKTLTFTEHGRSPPDRQQATEGRFGSTWSVTIGVYEIGASIPYRPMSSVSQLVLIAYLPDFCMVGQTRSCTIAWPPWSYNTSPLFFIGSPMPVPATYTRATDPERSGFQHH</sequence>
<feature type="region of interest" description="Disordered" evidence="1">
    <location>
        <begin position="283"/>
        <end position="302"/>
    </location>
</feature>
<evidence type="ECO:0000256" key="1">
    <source>
        <dbReference type="SAM" id="MobiDB-lite"/>
    </source>
</evidence>
<feature type="compositionally biased region" description="Polar residues" evidence="1">
    <location>
        <begin position="230"/>
        <end position="239"/>
    </location>
</feature>
<proteinExistence type="predicted"/>
<accession>W4KH97</accession>